<evidence type="ECO:0000313" key="3">
    <source>
        <dbReference type="Proteomes" id="UP000005845"/>
    </source>
</evidence>
<feature type="compositionally biased region" description="Basic and acidic residues" evidence="1">
    <location>
        <begin position="1"/>
        <end position="19"/>
    </location>
</feature>
<proteinExistence type="predicted"/>
<sequence>MDQPDRSEWQRHGDPRSDELSTAWRQFDINGGTEVDTRIAGMSPSRQWNVRIESLHRDLTDRCSAGGGFYGHERRLR</sequence>
<protein>
    <submittedName>
        <fullName evidence="2">Uncharacterized protein</fullName>
    </submittedName>
</protein>
<gene>
    <name evidence="2" type="ORF">GOSPT_005_00220</name>
</gene>
<feature type="region of interest" description="Disordered" evidence="1">
    <location>
        <begin position="1"/>
        <end position="24"/>
    </location>
</feature>
<comment type="caution">
    <text evidence="2">The sequence shown here is derived from an EMBL/GenBank/DDBJ whole genome shotgun (WGS) entry which is preliminary data.</text>
</comment>
<organism evidence="2 3">
    <name type="scientific">Gordonia sputi NBRC 100414</name>
    <dbReference type="NCBI Taxonomy" id="1089453"/>
    <lineage>
        <taxon>Bacteria</taxon>
        <taxon>Bacillati</taxon>
        <taxon>Actinomycetota</taxon>
        <taxon>Actinomycetes</taxon>
        <taxon>Mycobacteriales</taxon>
        <taxon>Gordoniaceae</taxon>
        <taxon>Gordonia</taxon>
    </lineage>
</organism>
<evidence type="ECO:0000256" key="1">
    <source>
        <dbReference type="SAM" id="MobiDB-lite"/>
    </source>
</evidence>
<accession>H5TUX6</accession>
<keyword evidence="3" id="KW-1185">Reference proteome</keyword>
<name>H5TUX6_9ACTN</name>
<reference evidence="2 3" key="1">
    <citation type="submission" date="2012-02" db="EMBL/GenBank/DDBJ databases">
        <title>Whole genome shotgun sequence of Gordonia sputi NBRC 100414.</title>
        <authorList>
            <person name="Yoshida I."/>
            <person name="Hosoyama A."/>
            <person name="Tsuchikane K."/>
            <person name="Katsumata H."/>
            <person name="Yamazaki S."/>
            <person name="Fujita N."/>
        </authorList>
    </citation>
    <scope>NUCLEOTIDE SEQUENCE [LARGE SCALE GENOMIC DNA]</scope>
    <source>
        <strain evidence="2 3">NBRC 100414</strain>
    </source>
</reference>
<dbReference type="Proteomes" id="UP000005845">
    <property type="component" value="Unassembled WGS sequence"/>
</dbReference>
<evidence type="ECO:0000313" key="2">
    <source>
        <dbReference type="EMBL" id="GAB37284.1"/>
    </source>
</evidence>
<dbReference type="AlphaFoldDB" id="H5TUX6"/>
<dbReference type="EMBL" id="BAFC01000005">
    <property type="protein sequence ID" value="GAB37284.1"/>
    <property type="molecule type" value="Genomic_DNA"/>
</dbReference>